<evidence type="ECO:0000313" key="2">
    <source>
        <dbReference type="Proteomes" id="UP001302602"/>
    </source>
</evidence>
<proteinExistence type="predicted"/>
<dbReference type="Proteomes" id="UP001302602">
    <property type="component" value="Unassembled WGS sequence"/>
</dbReference>
<protein>
    <submittedName>
        <fullName evidence="1">Uncharacterized protein</fullName>
    </submittedName>
</protein>
<keyword evidence="2" id="KW-1185">Reference proteome</keyword>
<reference evidence="1" key="2">
    <citation type="submission" date="2023-05" db="EMBL/GenBank/DDBJ databases">
        <authorList>
            <consortium name="Lawrence Berkeley National Laboratory"/>
            <person name="Steindorff A."/>
            <person name="Hensen N."/>
            <person name="Bonometti L."/>
            <person name="Westerberg I."/>
            <person name="Brannstrom I.O."/>
            <person name="Guillou S."/>
            <person name="Cros-Aarteil S."/>
            <person name="Calhoun S."/>
            <person name="Haridas S."/>
            <person name="Kuo A."/>
            <person name="Mondo S."/>
            <person name="Pangilinan J."/>
            <person name="Riley R."/>
            <person name="Labutti K."/>
            <person name="Andreopoulos B."/>
            <person name="Lipzen A."/>
            <person name="Chen C."/>
            <person name="Yanf M."/>
            <person name="Daum C."/>
            <person name="Ng V."/>
            <person name="Clum A."/>
            <person name="Ohm R."/>
            <person name="Martin F."/>
            <person name="Silar P."/>
            <person name="Natvig D."/>
            <person name="Lalanne C."/>
            <person name="Gautier V."/>
            <person name="Ament-Velasquez S.L."/>
            <person name="Kruys A."/>
            <person name="Hutchinson M.I."/>
            <person name="Powell A.J."/>
            <person name="Barry K."/>
            <person name="Miller A.N."/>
            <person name="Grigoriev I.V."/>
            <person name="Debuchy R."/>
            <person name="Gladieux P."/>
            <person name="Thoren M.H."/>
            <person name="Johannesson H."/>
        </authorList>
    </citation>
    <scope>NUCLEOTIDE SEQUENCE</scope>
    <source>
        <strain evidence="1">CBS 731.68</strain>
    </source>
</reference>
<reference evidence="1" key="1">
    <citation type="journal article" date="2023" name="Mol. Phylogenet. Evol.">
        <title>Genome-scale phylogeny and comparative genomics of the fungal order Sordariales.</title>
        <authorList>
            <person name="Hensen N."/>
            <person name="Bonometti L."/>
            <person name="Westerberg I."/>
            <person name="Brannstrom I.O."/>
            <person name="Guillou S."/>
            <person name="Cros-Aarteil S."/>
            <person name="Calhoun S."/>
            <person name="Haridas S."/>
            <person name="Kuo A."/>
            <person name="Mondo S."/>
            <person name="Pangilinan J."/>
            <person name="Riley R."/>
            <person name="LaButti K."/>
            <person name="Andreopoulos B."/>
            <person name="Lipzen A."/>
            <person name="Chen C."/>
            <person name="Yan M."/>
            <person name="Daum C."/>
            <person name="Ng V."/>
            <person name="Clum A."/>
            <person name="Steindorff A."/>
            <person name="Ohm R.A."/>
            <person name="Martin F."/>
            <person name="Silar P."/>
            <person name="Natvig D.O."/>
            <person name="Lalanne C."/>
            <person name="Gautier V."/>
            <person name="Ament-Velasquez S.L."/>
            <person name="Kruys A."/>
            <person name="Hutchinson M.I."/>
            <person name="Powell A.J."/>
            <person name="Barry K."/>
            <person name="Miller A.N."/>
            <person name="Grigoriev I.V."/>
            <person name="Debuchy R."/>
            <person name="Gladieux P."/>
            <person name="Hiltunen Thoren M."/>
            <person name="Johannesson H."/>
        </authorList>
    </citation>
    <scope>NUCLEOTIDE SEQUENCE</scope>
    <source>
        <strain evidence="1">CBS 731.68</strain>
    </source>
</reference>
<dbReference type="RefSeq" id="XP_062643868.1">
    <property type="nucleotide sequence ID" value="XM_062793722.1"/>
</dbReference>
<dbReference type="AlphaFoldDB" id="A0AAN6YZP8"/>
<comment type="caution">
    <text evidence="1">The sequence shown here is derived from an EMBL/GenBank/DDBJ whole genome shotgun (WGS) entry which is preliminary data.</text>
</comment>
<evidence type="ECO:0000313" key="1">
    <source>
        <dbReference type="EMBL" id="KAK4120096.1"/>
    </source>
</evidence>
<sequence length="100" mass="10266">MCVTSTTEALPATTNVGLGQCAGPEGAGTEIHTYTPRKVLVPASIAAAAEGGDDAASFDLLFASGSGDYTACEDMQMVMQEFVADPEGRSLALKHLREGS</sequence>
<name>A0AAN6YZP8_9PEZI</name>
<dbReference type="GeneID" id="87830491"/>
<gene>
    <name evidence="1" type="ORF">N657DRAFT_649441</name>
</gene>
<organism evidence="1 2">
    <name type="scientific">Parathielavia appendiculata</name>
    <dbReference type="NCBI Taxonomy" id="2587402"/>
    <lineage>
        <taxon>Eukaryota</taxon>
        <taxon>Fungi</taxon>
        <taxon>Dikarya</taxon>
        <taxon>Ascomycota</taxon>
        <taxon>Pezizomycotina</taxon>
        <taxon>Sordariomycetes</taxon>
        <taxon>Sordariomycetidae</taxon>
        <taxon>Sordariales</taxon>
        <taxon>Chaetomiaceae</taxon>
        <taxon>Parathielavia</taxon>
    </lineage>
</organism>
<dbReference type="EMBL" id="MU853241">
    <property type="protein sequence ID" value="KAK4120096.1"/>
    <property type="molecule type" value="Genomic_DNA"/>
</dbReference>
<accession>A0AAN6YZP8</accession>